<evidence type="ECO:0000313" key="1">
    <source>
        <dbReference type="EMBL" id="PCE42662.1"/>
    </source>
</evidence>
<dbReference type="PANTHER" id="PTHR12526:SF600">
    <property type="entry name" value="GLYCOSYL TRANSFERASE GROUP 1"/>
    <property type="match status" value="1"/>
</dbReference>
<reference evidence="1 2" key="1">
    <citation type="submission" date="2017-09" db="EMBL/GenBank/DDBJ databases">
        <title>The Catabolism of 3,6-Dichlorosalicylic acid is Initiated by the Cytochrome P450 Monooxygenase DsmABC in Rhizorhabdus dicambivorans Ndbn-20.</title>
        <authorList>
            <person name="Na L."/>
        </authorList>
    </citation>
    <scope>NUCLEOTIDE SEQUENCE [LARGE SCALE GENOMIC DNA]</scope>
    <source>
        <strain evidence="1 2">Ndbn-20m</strain>
    </source>
</reference>
<dbReference type="RefSeq" id="WP_066960970.1">
    <property type="nucleotide sequence ID" value="NZ_CP023449.1"/>
</dbReference>
<dbReference type="NCBIfam" id="TIGR03087">
    <property type="entry name" value="stp1"/>
    <property type="match status" value="1"/>
</dbReference>
<dbReference type="Gene3D" id="3.40.50.2000">
    <property type="entry name" value="Glycogen Phosphorylase B"/>
    <property type="match status" value="2"/>
</dbReference>
<keyword evidence="2" id="KW-1185">Reference proteome</keyword>
<dbReference type="InterPro" id="IPR017521">
    <property type="entry name" value="Sugar_tfrase_PEP-CTERM_Stp1"/>
</dbReference>
<keyword evidence="1" id="KW-0808">Transferase</keyword>
<organism evidence="1 2">
    <name type="scientific">Rhizorhabdus dicambivorans</name>
    <dbReference type="NCBI Taxonomy" id="1850238"/>
    <lineage>
        <taxon>Bacteria</taxon>
        <taxon>Pseudomonadati</taxon>
        <taxon>Pseudomonadota</taxon>
        <taxon>Alphaproteobacteria</taxon>
        <taxon>Sphingomonadales</taxon>
        <taxon>Sphingomonadaceae</taxon>
        <taxon>Rhizorhabdus</taxon>
    </lineage>
</organism>
<sequence length="396" mass="43571">MGELMFLAHRIPFPPDRGDRIRSFHILRHIAQRRPVHLLGFVDNEEDRKAAKELMPMLASLHIEIRSKSRLRAGIEALALGEPVSVAAFGSRRITRMVDQLLDERPIDTIFAYSGQMAQFVPDDRGGRRFIMDFVDVDSEKFAAYGASTGGLMGWVHRREARLLADYENGIGRWADVNLFVSEAEAALFRQRAGLAAAHVRALDNGIDAVRFDPAGFPRVEGAEPMLVFTGQMDYRPNVEAVLWFAQRTFRAIRAKHPNVLFAIVGRDPTPEVRALAKLKNVIVTGGVPDVRPWIAAAAVVVAPLDIARGVQNKVLEAMAMARPVVASPAAFEGIDAVPGEHLLVAQGNDMANAVGHLLGNPHEGDAMGQRARAHVIRRYNWETQLLALDALIGNG</sequence>
<dbReference type="Pfam" id="PF13692">
    <property type="entry name" value="Glyco_trans_1_4"/>
    <property type="match status" value="1"/>
</dbReference>
<dbReference type="AlphaFoldDB" id="A0A2A4FY77"/>
<dbReference type="OrthoDB" id="9807209at2"/>
<dbReference type="Proteomes" id="UP000218934">
    <property type="component" value="Unassembled WGS sequence"/>
</dbReference>
<dbReference type="CDD" id="cd03801">
    <property type="entry name" value="GT4_PimA-like"/>
    <property type="match status" value="1"/>
</dbReference>
<comment type="caution">
    <text evidence="1">The sequence shown here is derived from an EMBL/GenBank/DDBJ whole genome shotgun (WGS) entry which is preliminary data.</text>
</comment>
<proteinExistence type="predicted"/>
<evidence type="ECO:0000313" key="2">
    <source>
        <dbReference type="Proteomes" id="UP000218934"/>
    </source>
</evidence>
<protein>
    <submittedName>
        <fullName evidence="1">Glycosyl transferase family 1</fullName>
    </submittedName>
</protein>
<accession>A0A2A4FY77</accession>
<dbReference type="GO" id="GO:0016757">
    <property type="term" value="F:glycosyltransferase activity"/>
    <property type="evidence" value="ECO:0007669"/>
    <property type="project" value="TreeGrafter"/>
</dbReference>
<gene>
    <name evidence="1" type="ORF">COO09_09680</name>
</gene>
<dbReference type="EMBL" id="NWUF01000007">
    <property type="protein sequence ID" value="PCE42662.1"/>
    <property type="molecule type" value="Genomic_DNA"/>
</dbReference>
<dbReference type="SUPFAM" id="SSF53756">
    <property type="entry name" value="UDP-Glycosyltransferase/glycogen phosphorylase"/>
    <property type="match status" value="1"/>
</dbReference>
<dbReference type="PANTHER" id="PTHR12526">
    <property type="entry name" value="GLYCOSYLTRANSFERASE"/>
    <property type="match status" value="1"/>
</dbReference>
<name>A0A2A4FY77_9SPHN</name>
<dbReference type="KEGG" id="rdi:CMV14_06395"/>